<keyword evidence="4" id="KW-1185">Reference proteome</keyword>
<dbReference type="Proteomes" id="UP000824540">
    <property type="component" value="Unassembled WGS sequence"/>
</dbReference>
<feature type="region of interest" description="Disordered" evidence="1">
    <location>
        <begin position="86"/>
        <end position="111"/>
    </location>
</feature>
<comment type="caution">
    <text evidence="3">The sequence shown here is derived from an EMBL/GenBank/DDBJ whole genome shotgun (WGS) entry which is preliminary data.</text>
</comment>
<evidence type="ECO:0000313" key="3">
    <source>
        <dbReference type="EMBL" id="KAG9342450.1"/>
    </source>
</evidence>
<evidence type="ECO:0000259" key="2">
    <source>
        <dbReference type="Pfam" id="PF00640"/>
    </source>
</evidence>
<dbReference type="Gene3D" id="2.30.29.30">
    <property type="entry name" value="Pleckstrin-homology domain (PH domain)/Phosphotyrosine-binding domain (PTB)"/>
    <property type="match status" value="1"/>
</dbReference>
<evidence type="ECO:0000313" key="4">
    <source>
        <dbReference type="Proteomes" id="UP000824540"/>
    </source>
</evidence>
<reference evidence="3" key="1">
    <citation type="thesis" date="2021" institute="BYU ScholarsArchive" country="Provo, UT, USA">
        <title>Applications of and Algorithms for Genome Assembly and Genomic Analyses with an Emphasis on Marine Teleosts.</title>
        <authorList>
            <person name="Pickett B.D."/>
        </authorList>
    </citation>
    <scope>NUCLEOTIDE SEQUENCE</scope>
    <source>
        <strain evidence="3">HI-2016</strain>
    </source>
</reference>
<feature type="domain" description="PID" evidence="2">
    <location>
        <begin position="161"/>
        <end position="222"/>
    </location>
</feature>
<dbReference type="InterPro" id="IPR006020">
    <property type="entry name" value="PTB/PI_dom"/>
</dbReference>
<protein>
    <recommendedName>
        <fullName evidence="2">PID domain-containing protein</fullName>
    </recommendedName>
</protein>
<dbReference type="OrthoDB" id="295078at2759"/>
<dbReference type="SUPFAM" id="SSF50729">
    <property type="entry name" value="PH domain-like"/>
    <property type="match status" value="1"/>
</dbReference>
<gene>
    <name evidence="3" type="ORF">JZ751_016452</name>
</gene>
<organism evidence="3 4">
    <name type="scientific">Albula glossodonta</name>
    <name type="common">roundjaw bonefish</name>
    <dbReference type="NCBI Taxonomy" id="121402"/>
    <lineage>
        <taxon>Eukaryota</taxon>
        <taxon>Metazoa</taxon>
        <taxon>Chordata</taxon>
        <taxon>Craniata</taxon>
        <taxon>Vertebrata</taxon>
        <taxon>Euteleostomi</taxon>
        <taxon>Actinopterygii</taxon>
        <taxon>Neopterygii</taxon>
        <taxon>Teleostei</taxon>
        <taxon>Albuliformes</taxon>
        <taxon>Albulidae</taxon>
        <taxon>Albula</taxon>
    </lineage>
</organism>
<dbReference type="AlphaFoldDB" id="A0A8T2NTD9"/>
<evidence type="ECO:0000256" key="1">
    <source>
        <dbReference type="SAM" id="MobiDB-lite"/>
    </source>
</evidence>
<dbReference type="InterPro" id="IPR011993">
    <property type="entry name" value="PH-like_dom_sf"/>
</dbReference>
<proteinExistence type="predicted"/>
<sequence length="237" mass="25803">MRDSVVFVLIRAEDVLYPGLAQPFTTSTQGEMQPKNGDWHILHSLRPLACAEGAVVALGLLTAAASSLYSRCLQVENCFDGLGGLTLSSPPKPPSQPPPMTQHMAQPAPSPPTVQLLGKQRKELLCFVLRWLSGIQGRVKAAVFERGLFRTQPLLASPVGKSQIFLVSPDTKKVAIEKSFREISFCSQGIRHVDHFGFICRESLENGSCQYVCYVFQCTDEALVSGRAERRDAGAGG</sequence>
<dbReference type="EMBL" id="JAFBMS010000028">
    <property type="protein sequence ID" value="KAG9342450.1"/>
    <property type="molecule type" value="Genomic_DNA"/>
</dbReference>
<feature type="compositionally biased region" description="Pro residues" evidence="1">
    <location>
        <begin position="90"/>
        <end position="100"/>
    </location>
</feature>
<accession>A0A8T2NTD9</accession>
<name>A0A8T2NTD9_9TELE</name>
<dbReference type="Pfam" id="PF00640">
    <property type="entry name" value="PID"/>
    <property type="match status" value="1"/>
</dbReference>